<protein>
    <submittedName>
        <fullName evidence="1">Uncharacterized protein</fullName>
    </submittedName>
</protein>
<dbReference type="AlphaFoldDB" id="A0AAV4V027"/>
<name>A0AAV4V027_CAEEX</name>
<evidence type="ECO:0000313" key="1">
    <source>
        <dbReference type="EMBL" id="GIY63595.1"/>
    </source>
</evidence>
<accession>A0AAV4V027</accession>
<reference evidence="1 2" key="1">
    <citation type="submission" date="2021-06" db="EMBL/GenBank/DDBJ databases">
        <title>Caerostris extrusa draft genome.</title>
        <authorList>
            <person name="Kono N."/>
            <person name="Arakawa K."/>
        </authorList>
    </citation>
    <scope>NUCLEOTIDE SEQUENCE [LARGE SCALE GENOMIC DNA]</scope>
</reference>
<gene>
    <name evidence="1" type="ORF">CEXT_452871</name>
</gene>
<dbReference type="Proteomes" id="UP001054945">
    <property type="component" value="Unassembled WGS sequence"/>
</dbReference>
<keyword evidence="2" id="KW-1185">Reference proteome</keyword>
<evidence type="ECO:0000313" key="2">
    <source>
        <dbReference type="Proteomes" id="UP001054945"/>
    </source>
</evidence>
<proteinExistence type="predicted"/>
<dbReference type="EMBL" id="BPLR01013761">
    <property type="protein sequence ID" value="GIY63595.1"/>
    <property type="molecule type" value="Genomic_DNA"/>
</dbReference>
<sequence length="130" mass="14067">MVMPISVQYGGQRIMPAMMLTQIQALPLHSVMMSRRWCPARVRSGGHWSRTQASGRASAIEGPKAAIGVLPFVCGLARPHGCDRKRKRTVCGAGSSCRCAPLGRCVVGTSLRRCSMLVVGQLLLLHLLLE</sequence>
<comment type="caution">
    <text evidence="1">The sequence shown here is derived from an EMBL/GenBank/DDBJ whole genome shotgun (WGS) entry which is preliminary data.</text>
</comment>
<organism evidence="1 2">
    <name type="scientific">Caerostris extrusa</name>
    <name type="common">Bark spider</name>
    <name type="synonym">Caerostris bankana</name>
    <dbReference type="NCBI Taxonomy" id="172846"/>
    <lineage>
        <taxon>Eukaryota</taxon>
        <taxon>Metazoa</taxon>
        <taxon>Ecdysozoa</taxon>
        <taxon>Arthropoda</taxon>
        <taxon>Chelicerata</taxon>
        <taxon>Arachnida</taxon>
        <taxon>Araneae</taxon>
        <taxon>Araneomorphae</taxon>
        <taxon>Entelegynae</taxon>
        <taxon>Araneoidea</taxon>
        <taxon>Araneidae</taxon>
        <taxon>Caerostris</taxon>
    </lineage>
</organism>